<keyword evidence="5" id="KW-0049">Antioxidant</keyword>
<keyword evidence="6" id="KW-0560">Oxidoreductase</keyword>
<dbReference type="GO" id="GO:0008379">
    <property type="term" value="F:thioredoxin peroxidase activity"/>
    <property type="evidence" value="ECO:0007669"/>
    <property type="project" value="TreeGrafter"/>
</dbReference>
<dbReference type="GO" id="GO:0005829">
    <property type="term" value="C:cytosol"/>
    <property type="evidence" value="ECO:0007669"/>
    <property type="project" value="TreeGrafter"/>
</dbReference>
<dbReference type="PIRSF" id="PIRSF000239">
    <property type="entry name" value="AHPC"/>
    <property type="match status" value="1"/>
</dbReference>
<dbReference type="AlphaFoldDB" id="U2HB44"/>
<evidence type="ECO:0000256" key="6">
    <source>
        <dbReference type="ARBA" id="ARBA00023002"/>
    </source>
</evidence>
<evidence type="ECO:0000256" key="5">
    <source>
        <dbReference type="ARBA" id="ARBA00022862"/>
    </source>
</evidence>
<dbReference type="GO" id="GO:0033554">
    <property type="term" value="P:cellular response to stress"/>
    <property type="evidence" value="ECO:0007669"/>
    <property type="project" value="TreeGrafter"/>
</dbReference>
<evidence type="ECO:0000256" key="10">
    <source>
        <dbReference type="PIRSR" id="PIRSR000239-1"/>
    </source>
</evidence>
<dbReference type="Proteomes" id="UP000016584">
    <property type="component" value="Unassembled WGS sequence"/>
</dbReference>
<dbReference type="EMBL" id="ATDL01000015">
    <property type="protein sequence ID" value="ERJ58966.1"/>
    <property type="molecule type" value="Genomic_DNA"/>
</dbReference>
<dbReference type="SUPFAM" id="SSF52833">
    <property type="entry name" value="Thioredoxin-like"/>
    <property type="match status" value="1"/>
</dbReference>
<evidence type="ECO:0000313" key="12">
    <source>
        <dbReference type="EMBL" id="ERJ58966.1"/>
    </source>
</evidence>
<evidence type="ECO:0000259" key="11">
    <source>
        <dbReference type="PROSITE" id="PS51352"/>
    </source>
</evidence>
<dbReference type="PANTHER" id="PTHR10681:SF121">
    <property type="entry name" value="ALKYL HYDROPEROXIDE REDUCTASE C"/>
    <property type="match status" value="1"/>
</dbReference>
<dbReference type="EC" id="1.11.1.26" evidence="2"/>
<reference evidence="12 13" key="1">
    <citation type="journal article" date="2013" name="Genome Announc.">
        <title>The Draft Genome Sequence of Sphingomonas paucimobilis Strain HER1398 (Proteobacteria), Host to the Giant PAU Phage, Indicates That It Is a Member of the Genus Sphingobacterium (Bacteroidetes).</title>
        <authorList>
            <person name="White R.A.III."/>
            <person name="Suttle C.A."/>
        </authorList>
    </citation>
    <scope>NUCLEOTIDE SEQUENCE [LARGE SCALE GENOMIC DNA]</scope>
    <source>
        <strain evidence="12 13">HER1398</strain>
    </source>
</reference>
<dbReference type="InterPro" id="IPR036249">
    <property type="entry name" value="Thioredoxin-like_sf"/>
</dbReference>
<dbReference type="PATRIC" id="fig|1346330.5.peg.2299"/>
<comment type="subunit">
    <text evidence="1">Homodimer; disulfide-linked, upon oxidation. 5 homodimers assemble to form a ring-like decamer.</text>
</comment>
<sequence length="208" mass="23233">MCNSVKKLINGQQGQLIQKGILSIGDKLPDFVKKAVLTTPEGIQITDINQCYGSDSAKWTILFWWPKDFTFVCPTEIIEFDHKSPEFENRNAVVIGASTDTEYVHLAWRQQHPGLADLRIPMLADTSKSLAGEMGILDEQERVAYRATFIIDPKGIIQWVAVYPMNVGRNVDEVIRVLDALQTEELTACGWTPSQSTLTAQMKGKYGG</sequence>
<dbReference type="eggNOG" id="COG0450">
    <property type="taxonomic scope" value="Bacteria"/>
</dbReference>
<dbReference type="STRING" id="1346330.M472_09295"/>
<dbReference type="OrthoDB" id="9812811at2"/>
<dbReference type="GO" id="GO:0006979">
    <property type="term" value="P:response to oxidative stress"/>
    <property type="evidence" value="ECO:0007669"/>
    <property type="project" value="TreeGrafter"/>
</dbReference>
<keyword evidence="13" id="KW-1185">Reference proteome</keyword>
<protein>
    <recommendedName>
        <fullName evidence="3">Alkyl hydroperoxide reductase C</fullName>
        <ecNumber evidence="2">1.11.1.26</ecNumber>
    </recommendedName>
    <alternativeName>
        <fullName evidence="8">Peroxiredoxin</fullName>
    </alternativeName>
</protein>
<dbReference type="PROSITE" id="PS51352">
    <property type="entry name" value="THIOREDOXIN_2"/>
    <property type="match status" value="1"/>
</dbReference>
<accession>U2HB44</accession>
<dbReference type="InterPro" id="IPR013766">
    <property type="entry name" value="Thioredoxin_domain"/>
</dbReference>
<dbReference type="GO" id="GO:0045454">
    <property type="term" value="P:cell redox homeostasis"/>
    <property type="evidence" value="ECO:0007669"/>
    <property type="project" value="TreeGrafter"/>
</dbReference>
<dbReference type="CDD" id="cd03015">
    <property type="entry name" value="PRX_Typ2cys"/>
    <property type="match status" value="1"/>
</dbReference>
<dbReference type="InterPro" id="IPR024706">
    <property type="entry name" value="Peroxiredoxin_AhpC-typ"/>
</dbReference>
<gene>
    <name evidence="12" type="ORF">M472_09295</name>
</gene>
<comment type="catalytic activity">
    <reaction evidence="9">
        <text>a hydroperoxide + NADH + H(+) = an alcohol + NAD(+) + H2O</text>
        <dbReference type="Rhea" id="RHEA:62628"/>
        <dbReference type="ChEBI" id="CHEBI:15377"/>
        <dbReference type="ChEBI" id="CHEBI:15378"/>
        <dbReference type="ChEBI" id="CHEBI:30879"/>
        <dbReference type="ChEBI" id="CHEBI:35924"/>
        <dbReference type="ChEBI" id="CHEBI:57540"/>
        <dbReference type="ChEBI" id="CHEBI:57945"/>
        <dbReference type="EC" id="1.11.1.26"/>
    </reaction>
</comment>
<evidence type="ECO:0000256" key="3">
    <source>
        <dbReference type="ARBA" id="ARBA00017462"/>
    </source>
</evidence>
<comment type="caution">
    <text evidence="12">The sequence shown here is derived from an EMBL/GenBank/DDBJ whole genome shotgun (WGS) entry which is preliminary data.</text>
</comment>
<dbReference type="PANTHER" id="PTHR10681">
    <property type="entry name" value="THIOREDOXIN PEROXIDASE"/>
    <property type="match status" value="1"/>
</dbReference>
<evidence type="ECO:0000256" key="7">
    <source>
        <dbReference type="ARBA" id="ARBA00023284"/>
    </source>
</evidence>
<evidence type="ECO:0000256" key="2">
    <source>
        <dbReference type="ARBA" id="ARBA00013021"/>
    </source>
</evidence>
<keyword evidence="4" id="KW-0575">Peroxidase</keyword>
<keyword evidence="7" id="KW-0676">Redox-active center</keyword>
<dbReference type="GO" id="GO:0042744">
    <property type="term" value="P:hydrogen peroxide catabolic process"/>
    <property type="evidence" value="ECO:0007669"/>
    <property type="project" value="TreeGrafter"/>
</dbReference>
<name>U2HB44_9SPHI</name>
<dbReference type="Gene3D" id="3.40.30.10">
    <property type="entry name" value="Glutaredoxin"/>
    <property type="match status" value="1"/>
</dbReference>
<evidence type="ECO:0000313" key="13">
    <source>
        <dbReference type="Proteomes" id="UP000016584"/>
    </source>
</evidence>
<dbReference type="GO" id="GO:0102039">
    <property type="term" value="F:NADH-dependent peroxiredoxin activity"/>
    <property type="evidence" value="ECO:0007669"/>
    <property type="project" value="UniProtKB-EC"/>
</dbReference>
<evidence type="ECO:0000256" key="4">
    <source>
        <dbReference type="ARBA" id="ARBA00022559"/>
    </source>
</evidence>
<feature type="domain" description="Thioredoxin" evidence="11">
    <location>
        <begin position="22"/>
        <end position="183"/>
    </location>
</feature>
<dbReference type="RefSeq" id="WP_021070459.1">
    <property type="nucleotide sequence ID" value="NZ_ATDL01000015.1"/>
</dbReference>
<proteinExistence type="predicted"/>
<evidence type="ECO:0000256" key="1">
    <source>
        <dbReference type="ARBA" id="ARBA00011654"/>
    </source>
</evidence>
<dbReference type="InterPro" id="IPR000866">
    <property type="entry name" value="AhpC/TSA"/>
</dbReference>
<organism evidence="12 13">
    <name type="scientific">Sphingobacterium paucimobilis HER1398</name>
    <dbReference type="NCBI Taxonomy" id="1346330"/>
    <lineage>
        <taxon>Bacteria</taxon>
        <taxon>Pseudomonadati</taxon>
        <taxon>Bacteroidota</taxon>
        <taxon>Sphingobacteriia</taxon>
        <taxon>Sphingobacteriales</taxon>
        <taxon>Sphingobacteriaceae</taxon>
        <taxon>Sphingobacterium</taxon>
    </lineage>
</organism>
<dbReference type="InterPro" id="IPR050217">
    <property type="entry name" value="Peroxiredoxin"/>
</dbReference>
<evidence type="ECO:0000256" key="8">
    <source>
        <dbReference type="ARBA" id="ARBA00032077"/>
    </source>
</evidence>
<evidence type="ECO:0000256" key="9">
    <source>
        <dbReference type="ARBA" id="ARBA00047572"/>
    </source>
</evidence>
<feature type="active site" description="Cysteine sulfenic acid (-SOH) intermediate; for peroxidase activity" evidence="10">
    <location>
        <position position="73"/>
    </location>
</feature>
<dbReference type="Pfam" id="PF00578">
    <property type="entry name" value="AhpC-TSA"/>
    <property type="match status" value="1"/>
</dbReference>